<dbReference type="EC" id="4.3.2.9" evidence="1"/>
<dbReference type="GO" id="GO:0003839">
    <property type="term" value="F:gamma-glutamylcyclotransferase activity"/>
    <property type="evidence" value="ECO:0007669"/>
    <property type="project" value="UniProtKB-EC"/>
</dbReference>
<name>A0AAV9IW13_CYACA</name>
<dbReference type="Gene3D" id="3.10.490.10">
    <property type="entry name" value="Gamma-glutamyl cyclotransferase-like"/>
    <property type="match status" value="1"/>
</dbReference>
<dbReference type="PANTHER" id="PTHR12935:SF0">
    <property type="entry name" value="GAMMA-GLUTAMYLCYCLOTRANSFERASE"/>
    <property type="match status" value="1"/>
</dbReference>
<feature type="transmembrane region" description="Helical" evidence="5">
    <location>
        <begin position="336"/>
        <end position="358"/>
    </location>
</feature>
<evidence type="ECO:0000313" key="6">
    <source>
        <dbReference type="EMBL" id="KAK4536246.1"/>
    </source>
</evidence>
<dbReference type="EMBL" id="JANCYW010000007">
    <property type="protein sequence ID" value="KAK4536246.1"/>
    <property type="molecule type" value="Genomic_DNA"/>
</dbReference>
<keyword evidence="7" id="KW-1185">Reference proteome</keyword>
<dbReference type="AlphaFoldDB" id="A0AAV9IW13"/>
<dbReference type="InterPro" id="IPR017939">
    <property type="entry name" value="G-Glutamylcylcotransferase"/>
</dbReference>
<dbReference type="PANTHER" id="PTHR12935">
    <property type="entry name" value="GAMMA-GLUTAMYLCYCLOTRANSFERASE"/>
    <property type="match status" value="1"/>
</dbReference>
<keyword evidence="2" id="KW-0456">Lyase</keyword>
<gene>
    <name evidence="6" type="ORF">CDCA_CDCA07G2271</name>
</gene>
<evidence type="ECO:0000256" key="1">
    <source>
        <dbReference type="ARBA" id="ARBA00012346"/>
    </source>
</evidence>
<dbReference type="InterPro" id="IPR013024">
    <property type="entry name" value="GGCT-like"/>
</dbReference>
<feature type="binding site" evidence="4">
    <location>
        <begin position="8"/>
        <end position="13"/>
    </location>
    <ligand>
        <name>substrate</name>
    </ligand>
</feature>
<feature type="active site" description="Proton acceptor" evidence="3">
    <location>
        <position position="98"/>
    </location>
</feature>
<comment type="caution">
    <text evidence="6">The sequence shown here is derived from an EMBL/GenBank/DDBJ whole genome shotgun (WGS) entry which is preliminary data.</text>
</comment>
<dbReference type="CDD" id="cd06661">
    <property type="entry name" value="GGCT_like"/>
    <property type="match status" value="1"/>
</dbReference>
<keyword evidence="5" id="KW-1133">Transmembrane helix</keyword>
<organism evidence="6 7">
    <name type="scientific">Cyanidium caldarium</name>
    <name type="common">Red alga</name>
    <dbReference type="NCBI Taxonomy" id="2771"/>
    <lineage>
        <taxon>Eukaryota</taxon>
        <taxon>Rhodophyta</taxon>
        <taxon>Bangiophyceae</taxon>
        <taxon>Cyanidiales</taxon>
        <taxon>Cyanidiaceae</taxon>
        <taxon>Cyanidium</taxon>
    </lineage>
</organism>
<proteinExistence type="predicted"/>
<protein>
    <recommendedName>
        <fullName evidence="1">gamma-glutamylcyclotransferase</fullName>
        <ecNumber evidence="1">4.3.2.9</ecNumber>
    </recommendedName>
</protein>
<sequence>MDADCVCYFAVGSNLHRSRLRTRGTWLGHRDGVQYRSAEAAVLRGFRLVMNTPGFPPAEPVFGSAVRCECNRRSCVSEVHGVVYTLDRHHYDLLWMTEGGLGGREHASSYVEQVVQVELYGSPVRRCSAVMLQTRPQHTVWTVCARWLPPHGYRRRWLGEEFQCRARAVRKWLDAAADADVAGADSKARAMHAHVLQGMLARPPDDVVRIAFELERMIMCPSERYMRVVRDGARESGLEEAYVAYLDAFLNVWRGCDGCAPRPRALQRTLSLLMRLSTPSFFLTLLRLHRWRWHRVAYALSWMWSRWFLAPPFALFMERELHAIRIASARRTGRSAAAVCAHWLVFWATSLLLALWVFPTAMAGLAMGTLSRDFFNIRAHATHGRPVPVRVGGSDRETGGVLNNNNINNNYNNNELRLHQRATRSRTTS</sequence>
<accession>A0AAV9IW13</accession>
<keyword evidence="5" id="KW-0812">Transmembrane</keyword>
<keyword evidence="5" id="KW-0472">Membrane</keyword>
<evidence type="ECO:0000313" key="7">
    <source>
        <dbReference type="Proteomes" id="UP001301350"/>
    </source>
</evidence>
<evidence type="ECO:0000256" key="3">
    <source>
        <dbReference type="PIRSR" id="PIRSR617939-1"/>
    </source>
</evidence>
<reference evidence="6 7" key="1">
    <citation type="submission" date="2022-07" db="EMBL/GenBank/DDBJ databases">
        <title>Genome-wide signatures of adaptation to extreme environments.</title>
        <authorList>
            <person name="Cho C.H."/>
            <person name="Yoon H.S."/>
        </authorList>
    </citation>
    <scope>NUCLEOTIDE SEQUENCE [LARGE SCALE GENOMIC DNA]</scope>
    <source>
        <strain evidence="6 7">DBV 063 E5</strain>
    </source>
</reference>
<evidence type="ECO:0000256" key="2">
    <source>
        <dbReference type="ARBA" id="ARBA00023239"/>
    </source>
</evidence>
<dbReference type="Proteomes" id="UP001301350">
    <property type="component" value="Unassembled WGS sequence"/>
</dbReference>
<evidence type="ECO:0000256" key="4">
    <source>
        <dbReference type="PIRSR" id="PIRSR617939-2"/>
    </source>
</evidence>
<evidence type="ECO:0000256" key="5">
    <source>
        <dbReference type="SAM" id="Phobius"/>
    </source>
</evidence>